<keyword evidence="2" id="KW-1185">Reference proteome</keyword>
<evidence type="ECO:0000313" key="1">
    <source>
        <dbReference type="EMBL" id="KAJ3666194.1"/>
    </source>
</evidence>
<organism evidence="1 2">
    <name type="scientific">Zophobas morio</name>
    <dbReference type="NCBI Taxonomy" id="2755281"/>
    <lineage>
        <taxon>Eukaryota</taxon>
        <taxon>Metazoa</taxon>
        <taxon>Ecdysozoa</taxon>
        <taxon>Arthropoda</taxon>
        <taxon>Hexapoda</taxon>
        <taxon>Insecta</taxon>
        <taxon>Pterygota</taxon>
        <taxon>Neoptera</taxon>
        <taxon>Endopterygota</taxon>
        <taxon>Coleoptera</taxon>
        <taxon>Polyphaga</taxon>
        <taxon>Cucujiformia</taxon>
        <taxon>Tenebrionidae</taxon>
        <taxon>Zophobas</taxon>
    </lineage>
</organism>
<protein>
    <submittedName>
        <fullName evidence="1">Uncharacterized protein</fullName>
    </submittedName>
</protein>
<dbReference type="Proteomes" id="UP001168821">
    <property type="component" value="Unassembled WGS sequence"/>
</dbReference>
<proteinExistence type="predicted"/>
<comment type="caution">
    <text evidence="1">The sequence shown here is derived from an EMBL/GenBank/DDBJ whole genome shotgun (WGS) entry which is preliminary data.</text>
</comment>
<evidence type="ECO:0000313" key="2">
    <source>
        <dbReference type="Proteomes" id="UP001168821"/>
    </source>
</evidence>
<dbReference type="AlphaFoldDB" id="A0AA38J9L1"/>
<reference evidence="1" key="1">
    <citation type="journal article" date="2023" name="G3 (Bethesda)">
        <title>Whole genome assemblies of Zophobas morio and Tenebrio molitor.</title>
        <authorList>
            <person name="Kaur S."/>
            <person name="Stinson S.A."/>
            <person name="diCenzo G.C."/>
        </authorList>
    </citation>
    <scope>NUCLEOTIDE SEQUENCE</scope>
    <source>
        <strain evidence="1">QUZm001</strain>
    </source>
</reference>
<dbReference type="EMBL" id="JALNTZ010000001">
    <property type="protein sequence ID" value="KAJ3666194.1"/>
    <property type="molecule type" value="Genomic_DNA"/>
</dbReference>
<accession>A0AA38J9L1</accession>
<sequence length="101" mass="11794">MHGRGRESFETLLNFLRHPDTHHHPRRGLADYQRRSFKQETKPTAVSIRVGQLTITMSYLIDLVLSQPSHHYVPPLQASSLRRYICTTKYQYVKIGKNVCD</sequence>
<gene>
    <name evidence="1" type="ORF">Zmor_001647</name>
</gene>
<name>A0AA38J9L1_9CUCU</name>